<feature type="transmembrane region" description="Helical" evidence="1">
    <location>
        <begin position="45"/>
        <end position="64"/>
    </location>
</feature>
<gene>
    <name evidence="2" type="ORF">ERS008555_01175</name>
</gene>
<keyword evidence="1" id="KW-1133">Transmembrane helix</keyword>
<name>A0A0U1HQI0_YERRO</name>
<evidence type="ECO:0000313" key="2">
    <source>
        <dbReference type="EMBL" id="CQI88825.1"/>
    </source>
</evidence>
<keyword evidence="1" id="KW-0472">Membrane</keyword>
<reference evidence="2 3" key="1">
    <citation type="submission" date="2015-03" db="EMBL/GenBank/DDBJ databases">
        <authorList>
            <person name="Murphy D."/>
        </authorList>
    </citation>
    <scope>NUCLEOTIDE SEQUENCE [LARGE SCALE GENOMIC DNA]</scope>
    <source>
        <strain evidence="2 3">68/02</strain>
    </source>
</reference>
<evidence type="ECO:0000256" key="1">
    <source>
        <dbReference type="SAM" id="Phobius"/>
    </source>
</evidence>
<organism evidence="2 3">
    <name type="scientific">Yersinia rohdei</name>
    <dbReference type="NCBI Taxonomy" id="29485"/>
    <lineage>
        <taxon>Bacteria</taxon>
        <taxon>Pseudomonadati</taxon>
        <taxon>Pseudomonadota</taxon>
        <taxon>Gammaproteobacteria</taxon>
        <taxon>Enterobacterales</taxon>
        <taxon>Yersiniaceae</taxon>
        <taxon>Yersinia</taxon>
    </lineage>
</organism>
<keyword evidence="1" id="KW-0812">Transmembrane</keyword>
<feature type="transmembrane region" description="Helical" evidence="1">
    <location>
        <begin position="6"/>
        <end position="33"/>
    </location>
</feature>
<dbReference type="Proteomes" id="UP000042054">
    <property type="component" value="Unassembled WGS sequence"/>
</dbReference>
<sequence length="65" mass="7643">MFNDIGLYEFILILIRITWPVWILVICVFLYLAFKSFKERDIKDASISMAIITLFTIIIVNAFLI</sequence>
<evidence type="ECO:0000313" key="3">
    <source>
        <dbReference type="Proteomes" id="UP000042054"/>
    </source>
</evidence>
<dbReference type="AlphaFoldDB" id="A0A0U1HQI0"/>
<accession>A0A0U1HQI0</accession>
<protein>
    <submittedName>
        <fullName evidence="2">Uncharacterized protein</fullName>
    </submittedName>
</protein>
<dbReference type="EMBL" id="CTKE01000005">
    <property type="protein sequence ID" value="CQI88825.1"/>
    <property type="molecule type" value="Genomic_DNA"/>
</dbReference>
<proteinExistence type="predicted"/>